<feature type="domain" description="4Fe-4S ferredoxin-type" evidence="4">
    <location>
        <begin position="233"/>
        <end position="255"/>
    </location>
</feature>
<dbReference type="InterPro" id="IPR017896">
    <property type="entry name" value="4Fe4S_Fe-S-bd"/>
</dbReference>
<reference evidence="5 6" key="1">
    <citation type="submission" date="2008-09" db="EMBL/GenBank/DDBJ databases">
        <authorList>
            <person name="Fulton L."/>
            <person name="Clifton S."/>
            <person name="Fulton B."/>
            <person name="Xu J."/>
            <person name="Minx P."/>
            <person name="Pepin K.H."/>
            <person name="Johnson M."/>
            <person name="Thiruvilangam P."/>
            <person name="Bhonagiri V."/>
            <person name="Nash W.E."/>
            <person name="Mardis E.R."/>
            <person name="Wilson R.K."/>
        </authorList>
    </citation>
    <scope>NUCLEOTIDE SEQUENCE [LARGE SCALE GENOMIC DNA]</scope>
    <source>
        <strain evidence="5 6">DSM 13275</strain>
    </source>
</reference>
<dbReference type="InterPro" id="IPR026816">
    <property type="entry name" value="Flavodoxin_dom"/>
</dbReference>
<dbReference type="GO" id="GO:0046872">
    <property type="term" value="F:metal ion binding"/>
    <property type="evidence" value="ECO:0007669"/>
    <property type="project" value="UniProtKB-KW"/>
</dbReference>
<dbReference type="NCBIfam" id="NF038196">
    <property type="entry name" value="ferrodoxin_EFR1"/>
    <property type="match status" value="1"/>
</dbReference>
<keyword evidence="1" id="KW-0479">Metal-binding</keyword>
<evidence type="ECO:0000256" key="3">
    <source>
        <dbReference type="ARBA" id="ARBA00023014"/>
    </source>
</evidence>
<dbReference type="Proteomes" id="UP000003178">
    <property type="component" value="Unassembled WGS sequence"/>
</dbReference>
<sequence>MFYTFFGSTIFITKGGTEMIVYFTGTGNSKYIAEKIEKITEDGIIDSTKYIKNNENPTLNSEKPFVFVCPTYGWRIPRVFDEFIRKSNFEGSKKAYFVMNCGSDIGNAEETISILCKEKGFEFMGIKEIIMPENYIAMFPVPSEEESKSIIQKANPIIEKAADEIKECKKFEERKLRAFDKVKSGFVNNIFYKKFVKADKFYVKDNCIGCGKCEELCMLNNIKLVDNKPVWGNNCTHCMACICNCPVEAIEYGKKSVGKRRYLCK</sequence>
<protein>
    <submittedName>
        <fullName evidence="5">4Fe-4S binding domain protein</fullName>
    </submittedName>
</protein>
<dbReference type="STRING" id="500633.CLOHIR_01357"/>
<keyword evidence="2" id="KW-0408">Iron</keyword>
<name>B6FZQ3_PEPHT</name>
<evidence type="ECO:0000259" key="4">
    <source>
        <dbReference type="PROSITE" id="PS51379"/>
    </source>
</evidence>
<organism evidence="5 6">
    <name type="scientific">Peptacetobacter hiranonis (strain DSM 13275 / JCM 10541 / KCTC 15199 / TO-931)</name>
    <name type="common">Clostridium hiranonis</name>
    <dbReference type="NCBI Taxonomy" id="500633"/>
    <lineage>
        <taxon>Bacteria</taxon>
        <taxon>Bacillati</taxon>
        <taxon>Bacillota</taxon>
        <taxon>Clostridia</taxon>
        <taxon>Peptostreptococcales</taxon>
        <taxon>Peptostreptococcaceae</taxon>
        <taxon>Peptacetobacter</taxon>
    </lineage>
</organism>
<dbReference type="Gene3D" id="3.40.50.360">
    <property type="match status" value="1"/>
</dbReference>
<keyword evidence="6" id="KW-1185">Reference proteome</keyword>
<dbReference type="SUPFAM" id="SSF54862">
    <property type="entry name" value="4Fe-4S ferredoxins"/>
    <property type="match status" value="1"/>
</dbReference>
<dbReference type="AlphaFoldDB" id="B6FZQ3"/>
<dbReference type="InterPro" id="IPR017900">
    <property type="entry name" value="4Fe4S_Fe_S_CS"/>
</dbReference>
<evidence type="ECO:0000313" key="6">
    <source>
        <dbReference type="Proteomes" id="UP000003178"/>
    </source>
</evidence>
<dbReference type="InterPro" id="IPR047964">
    <property type="entry name" value="EFR1-like"/>
</dbReference>
<dbReference type="Gene3D" id="3.30.70.20">
    <property type="match status" value="1"/>
</dbReference>
<dbReference type="EMBL" id="ABWP01000058">
    <property type="protein sequence ID" value="EEA84997.1"/>
    <property type="molecule type" value="Genomic_DNA"/>
</dbReference>
<dbReference type="HOGENOM" id="CLU_068049_0_0_9"/>
<dbReference type="SUPFAM" id="SSF52218">
    <property type="entry name" value="Flavoproteins"/>
    <property type="match status" value="1"/>
</dbReference>
<feature type="domain" description="4Fe-4S ferredoxin-type" evidence="4">
    <location>
        <begin position="199"/>
        <end position="227"/>
    </location>
</feature>
<evidence type="ECO:0000256" key="1">
    <source>
        <dbReference type="ARBA" id="ARBA00022723"/>
    </source>
</evidence>
<dbReference type="eggNOG" id="COG1149">
    <property type="taxonomic scope" value="Bacteria"/>
</dbReference>
<keyword evidence="3" id="KW-0411">Iron-sulfur</keyword>
<dbReference type="PROSITE" id="PS00198">
    <property type="entry name" value="4FE4S_FER_1"/>
    <property type="match status" value="1"/>
</dbReference>
<dbReference type="InterPro" id="IPR029039">
    <property type="entry name" value="Flavoprotein-like_sf"/>
</dbReference>
<dbReference type="eggNOG" id="COG0716">
    <property type="taxonomic scope" value="Bacteria"/>
</dbReference>
<comment type="caution">
    <text evidence="5">The sequence shown here is derived from an EMBL/GenBank/DDBJ whole genome shotgun (WGS) entry which is preliminary data.</text>
</comment>
<dbReference type="Pfam" id="PF12724">
    <property type="entry name" value="Flavodoxin_5"/>
    <property type="match status" value="1"/>
</dbReference>
<evidence type="ECO:0000313" key="5">
    <source>
        <dbReference type="EMBL" id="EEA84997.1"/>
    </source>
</evidence>
<dbReference type="PROSITE" id="PS51379">
    <property type="entry name" value="4FE4S_FER_2"/>
    <property type="match status" value="2"/>
</dbReference>
<dbReference type="GO" id="GO:0051536">
    <property type="term" value="F:iron-sulfur cluster binding"/>
    <property type="evidence" value="ECO:0007669"/>
    <property type="project" value="UniProtKB-KW"/>
</dbReference>
<evidence type="ECO:0000256" key="2">
    <source>
        <dbReference type="ARBA" id="ARBA00023004"/>
    </source>
</evidence>
<gene>
    <name evidence="5" type="ORF">CLOHIR_01357</name>
</gene>
<reference evidence="5 6" key="2">
    <citation type="submission" date="2008-10" db="EMBL/GenBank/DDBJ databases">
        <title>Draft genome sequence of Clostridium hiranonis (DSM 13275).</title>
        <authorList>
            <person name="Sudarsanam P."/>
            <person name="Ley R."/>
            <person name="Guruge J."/>
            <person name="Turnbaugh P.J."/>
            <person name="Mahowald M."/>
            <person name="Liep D."/>
            <person name="Gordon J."/>
        </authorList>
    </citation>
    <scope>NUCLEOTIDE SEQUENCE [LARGE SCALE GENOMIC DNA]</scope>
    <source>
        <strain evidence="5 6">DSM 13275</strain>
    </source>
</reference>
<accession>B6FZQ3</accession>
<proteinExistence type="predicted"/>